<dbReference type="InterPro" id="IPR003607">
    <property type="entry name" value="HD/PDEase_dom"/>
</dbReference>
<gene>
    <name evidence="2" type="ORF">DFH08DRAFT_863189</name>
</gene>
<dbReference type="InterPro" id="IPR017771">
    <property type="entry name" value="Cyanamide_hydratase_HD"/>
</dbReference>
<dbReference type="Gene3D" id="1.10.3210.10">
    <property type="entry name" value="Hypothetical protein af1432"/>
    <property type="match status" value="1"/>
</dbReference>
<dbReference type="SUPFAM" id="SSF109604">
    <property type="entry name" value="HD-domain/PDEase-like"/>
    <property type="match status" value="1"/>
</dbReference>
<sequence>MANPKVDPNVAHYGFTAVPRDPDVLFKDHPTASGSHPKQDPFTVKDFPVPQSELVNQVRDFVKKELDTPTFNHSNRVYVYGAAIVKTHFPEWNYDNETWYLACLLHDIGTADKFLATTKMSFEFKGAIVARDLILQLGGVEDQADSVCDAIVRHQDIFVKGGNITQIGQALQLATILDNVGLRVDLIAPTLITTTVAEFPRLGWSDHFGRVIEKELDLKPWCHSTTFEIPGWTPGTPSHFAADVRGNDAMRPFE</sequence>
<accession>A0AAD7A5C1</accession>
<protein>
    <submittedName>
        <fullName evidence="2">Cyanamide hydratase</fullName>
    </submittedName>
</protein>
<comment type="caution">
    <text evidence="2">The sequence shown here is derived from an EMBL/GenBank/DDBJ whole genome shotgun (WGS) entry which is preliminary data.</text>
</comment>
<evidence type="ECO:0000259" key="1">
    <source>
        <dbReference type="PROSITE" id="PS51831"/>
    </source>
</evidence>
<organism evidence="2 3">
    <name type="scientific">Mycena albidolilacea</name>
    <dbReference type="NCBI Taxonomy" id="1033008"/>
    <lineage>
        <taxon>Eukaryota</taxon>
        <taxon>Fungi</taxon>
        <taxon>Dikarya</taxon>
        <taxon>Basidiomycota</taxon>
        <taxon>Agaricomycotina</taxon>
        <taxon>Agaricomycetes</taxon>
        <taxon>Agaricomycetidae</taxon>
        <taxon>Agaricales</taxon>
        <taxon>Marasmiineae</taxon>
        <taxon>Mycenaceae</taxon>
        <taxon>Mycena</taxon>
    </lineage>
</organism>
<keyword evidence="3" id="KW-1185">Reference proteome</keyword>
<dbReference type="EMBL" id="JARIHO010000015">
    <property type="protein sequence ID" value="KAJ7349832.1"/>
    <property type="molecule type" value="Genomic_DNA"/>
</dbReference>
<dbReference type="PANTHER" id="PTHR35569:SF1">
    <property type="entry name" value="CYANAMIDE HYDRATASE DDI2-RELATED"/>
    <property type="match status" value="1"/>
</dbReference>
<name>A0AAD7A5C1_9AGAR</name>
<dbReference type="NCBIfam" id="TIGR03401">
    <property type="entry name" value="cyanamide_fam"/>
    <property type="match status" value="1"/>
</dbReference>
<feature type="domain" description="HD" evidence="1">
    <location>
        <begin position="70"/>
        <end position="180"/>
    </location>
</feature>
<dbReference type="CDD" id="cd00077">
    <property type="entry name" value="HDc"/>
    <property type="match status" value="1"/>
</dbReference>
<dbReference type="AlphaFoldDB" id="A0AAD7A5C1"/>
<dbReference type="Pfam" id="PF01966">
    <property type="entry name" value="HD"/>
    <property type="match status" value="1"/>
</dbReference>
<proteinExistence type="predicted"/>
<dbReference type="InterPro" id="IPR006674">
    <property type="entry name" value="HD_domain"/>
</dbReference>
<dbReference type="PANTHER" id="PTHR35569">
    <property type="entry name" value="CYANAMIDE HYDRATASE DDI2-RELATED"/>
    <property type="match status" value="1"/>
</dbReference>
<dbReference type="Proteomes" id="UP001218218">
    <property type="component" value="Unassembled WGS sequence"/>
</dbReference>
<reference evidence="2" key="1">
    <citation type="submission" date="2023-03" db="EMBL/GenBank/DDBJ databases">
        <title>Massive genome expansion in bonnet fungi (Mycena s.s.) driven by repeated elements and novel gene families across ecological guilds.</title>
        <authorList>
            <consortium name="Lawrence Berkeley National Laboratory"/>
            <person name="Harder C.B."/>
            <person name="Miyauchi S."/>
            <person name="Viragh M."/>
            <person name="Kuo A."/>
            <person name="Thoen E."/>
            <person name="Andreopoulos B."/>
            <person name="Lu D."/>
            <person name="Skrede I."/>
            <person name="Drula E."/>
            <person name="Henrissat B."/>
            <person name="Morin E."/>
            <person name="Kohler A."/>
            <person name="Barry K."/>
            <person name="LaButti K."/>
            <person name="Morin E."/>
            <person name="Salamov A."/>
            <person name="Lipzen A."/>
            <person name="Mereny Z."/>
            <person name="Hegedus B."/>
            <person name="Baldrian P."/>
            <person name="Stursova M."/>
            <person name="Weitz H."/>
            <person name="Taylor A."/>
            <person name="Grigoriev I.V."/>
            <person name="Nagy L.G."/>
            <person name="Martin F."/>
            <person name="Kauserud H."/>
        </authorList>
    </citation>
    <scope>NUCLEOTIDE SEQUENCE</scope>
    <source>
        <strain evidence="2">CBHHK002</strain>
    </source>
</reference>
<dbReference type="PROSITE" id="PS51831">
    <property type="entry name" value="HD"/>
    <property type="match status" value="1"/>
</dbReference>
<evidence type="ECO:0000313" key="2">
    <source>
        <dbReference type="EMBL" id="KAJ7349832.1"/>
    </source>
</evidence>
<evidence type="ECO:0000313" key="3">
    <source>
        <dbReference type="Proteomes" id="UP001218218"/>
    </source>
</evidence>